<dbReference type="SUPFAM" id="SSF47413">
    <property type="entry name" value="lambda repressor-like DNA-binding domains"/>
    <property type="match status" value="1"/>
</dbReference>
<dbReference type="Gene3D" id="1.10.260.40">
    <property type="entry name" value="lambda repressor-like DNA-binding domains"/>
    <property type="match status" value="1"/>
</dbReference>
<evidence type="ECO:0000313" key="3">
    <source>
        <dbReference type="Proteomes" id="UP000245765"/>
    </source>
</evidence>
<evidence type="ECO:0000313" key="2">
    <source>
        <dbReference type="EMBL" id="PWS34043.1"/>
    </source>
</evidence>
<dbReference type="Proteomes" id="UP000245765">
    <property type="component" value="Unassembled WGS sequence"/>
</dbReference>
<dbReference type="CDD" id="cd00093">
    <property type="entry name" value="HTH_XRE"/>
    <property type="match status" value="1"/>
</dbReference>
<proteinExistence type="predicted"/>
<dbReference type="InterPro" id="IPR010982">
    <property type="entry name" value="Lambda_DNA-bd_dom_sf"/>
</dbReference>
<sequence length="120" mass="13509">MVAMTKPLAGRGETSADYKRDLGLYIRDLRMRRGLTQAELAKAVGMTYYTSISAIEVGRNVVPSERYMAFAEALDVDPRIFGRRVLALTNPWMHAMLFASRPKEEIERLNAVLGQRSSSQ</sequence>
<dbReference type="EMBL" id="QGNA01000009">
    <property type="protein sequence ID" value="PWS34043.1"/>
    <property type="molecule type" value="Genomic_DNA"/>
</dbReference>
<dbReference type="SMART" id="SM00530">
    <property type="entry name" value="HTH_XRE"/>
    <property type="match status" value="1"/>
</dbReference>
<accession>A0A317F6L6</accession>
<name>A0A317F6L6_9PROT</name>
<comment type="caution">
    <text evidence="2">The sequence shown here is derived from an EMBL/GenBank/DDBJ whole genome shotgun (WGS) entry which is preliminary data.</text>
</comment>
<gene>
    <name evidence="2" type="ORF">DFH01_27325</name>
</gene>
<reference evidence="3" key="1">
    <citation type="submission" date="2018-05" db="EMBL/GenBank/DDBJ databases">
        <authorList>
            <person name="Du Z."/>
            <person name="Wang X."/>
        </authorList>
    </citation>
    <scope>NUCLEOTIDE SEQUENCE [LARGE SCALE GENOMIC DNA]</scope>
    <source>
        <strain evidence="3">CQN31</strain>
    </source>
</reference>
<evidence type="ECO:0000259" key="1">
    <source>
        <dbReference type="PROSITE" id="PS50943"/>
    </source>
</evidence>
<feature type="domain" description="HTH cro/C1-type" evidence="1">
    <location>
        <begin position="26"/>
        <end position="81"/>
    </location>
</feature>
<dbReference type="InterPro" id="IPR001387">
    <property type="entry name" value="Cro/C1-type_HTH"/>
</dbReference>
<dbReference type="Pfam" id="PF13560">
    <property type="entry name" value="HTH_31"/>
    <property type="match status" value="1"/>
</dbReference>
<organism evidence="2 3">
    <name type="scientific">Falsiroseomonas bella</name>
    <dbReference type="NCBI Taxonomy" id="2184016"/>
    <lineage>
        <taxon>Bacteria</taxon>
        <taxon>Pseudomonadati</taxon>
        <taxon>Pseudomonadota</taxon>
        <taxon>Alphaproteobacteria</taxon>
        <taxon>Acetobacterales</taxon>
        <taxon>Roseomonadaceae</taxon>
        <taxon>Falsiroseomonas</taxon>
    </lineage>
</organism>
<dbReference type="GO" id="GO:0003677">
    <property type="term" value="F:DNA binding"/>
    <property type="evidence" value="ECO:0007669"/>
    <property type="project" value="InterPro"/>
</dbReference>
<keyword evidence="3" id="KW-1185">Reference proteome</keyword>
<protein>
    <submittedName>
        <fullName evidence="2">XRE family transcriptional regulator</fullName>
    </submittedName>
</protein>
<dbReference type="PROSITE" id="PS50943">
    <property type="entry name" value="HTH_CROC1"/>
    <property type="match status" value="1"/>
</dbReference>
<dbReference type="AlphaFoldDB" id="A0A317F6L6"/>